<accession>A0A9D2JY02</accession>
<protein>
    <submittedName>
        <fullName evidence="4">DUF4430 domain-containing protein</fullName>
    </submittedName>
</protein>
<comment type="caution">
    <text evidence="4">The sequence shown here is derived from an EMBL/GenBank/DDBJ whole genome shotgun (WGS) entry which is preliminary data.</text>
</comment>
<evidence type="ECO:0000256" key="2">
    <source>
        <dbReference type="SAM" id="SignalP"/>
    </source>
</evidence>
<keyword evidence="2" id="KW-0732">Signal</keyword>
<feature type="chain" id="PRO_5038758174" evidence="2">
    <location>
        <begin position="27"/>
        <end position="160"/>
    </location>
</feature>
<reference evidence="4" key="1">
    <citation type="journal article" date="2021" name="PeerJ">
        <title>Extensive microbial diversity within the chicken gut microbiome revealed by metagenomics and culture.</title>
        <authorList>
            <person name="Gilroy R."/>
            <person name="Ravi A."/>
            <person name="Getino M."/>
            <person name="Pursley I."/>
            <person name="Horton D.L."/>
            <person name="Alikhan N.F."/>
            <person name="Baker D."/>
            <person name="Gharbi K."/>
            <person name="Hall N."/>
            <person name="Watson M."/>
            <person name="Adriaenssens E.M."/>
            <person name="Foster-Nyarko E."/>
            <person name="Jarju S."/>
            <person name="Secka A."/>
            <person name="Antonio M."/>
            <person name="Oren A."/>
            <person name="Chaudhuri R.R."/>
            <person name="La Ragione R."/>
            <person name="Hildebrand F."/>
            <person name="Pallen M.J."/>
        </authorList>
    </citation>
    <scope>NUCLEOTIDE SEQUENCE</scope>
    <source>
        <strain evidence="4">CHK169-4300</strain>
    </source>
</reference>
<evidence type="ECO:0000313" key="5">
    <source>
        <dbReference type="Proteomes" id="UP000824106"/>
    </source>
</evidence>
<dbReference type="Gene3D" id="2.170.130.30">
    <property type="match status" value="1"/>
</dbReference>
<dbReference type="EMBL" id="DXAZ01000045">
    <property type="protein sequence ID" value="HIZ70792.1"/>
    <property type="molecule type" value="Genomic_DNA"/>
</dbReference>
<gene>
    <name evidence="4" type="ORF">H9808_03360</name>
</gene>
<feature type="region of interest" description="Disordered" evidence="1">
    <location>
        <begin position="23"/>
        <end position="67"/>
    </location>
</feature>
<evidence type="ECO:0000313" key="4">
    <source>
        <dbReference type="EMBL" id="HIZ70792.1"/>
    </source>
</evidence>
<feature type="signal peptide" evidence="2">
    <location>
        <begin position="1"/>
        <end position="26"/>
    </location>
</feature>
<evidence type="ECO:0000256" key="1">
    <source>
        <dbReference type="SAM" id="MobiDB-lite"/>
    </source>
</evidence>
<dbReference type="Proteomes" id="UP000824106">
    <property type="component" value="Unassembled WGS sequence"/>
</dbReference>
<feature type="compositionally biased region" description="Acidic residues" evidence="1">
    <location>
        <begin position="28"/>
        <end position="65"/>
    </location>
</feature>
<organism evidence="4 5">
    <name type="scientific">Candidatus Atopostipes pullistercoris</name>
    <dbReference type="NCBI Taxonomy" id="2838467"/>
    <lineage>
        <taxon>Bacteria</taxon>
        <taxon>Bacillati</taxon>
        <taxon>Bacillota</taxon>
        <taxon>Bacilli</taxon>
        <taxon>Lactobacillales</taxon>
        <taxon>Carnobacteriaceae</taxon>
        <taxon>Atopostipes</taxon>
    </lineage>
</organism>
<reference evidence="4" key="2">
    <citation type="submission" date="2021-04" db="EMBL/GenBank/DDBJ databases">
        <authorList>
            <person name="Gilroy R."/>
        </authorList>
    </citation>
    <scope>NUCLEOTIDE SEQUENCE</scope>
    <source>
        <strain evidence="4">CHK169-4300</strain>
    </source>
</reference>
<dbReference type="InterPro" id="IPR027954">
    <property type="entry name" value="Transcobalamin-like_C"/>
</dbReference>
<sequence>MDKKILSKLFLYSLSGALLVGCGNQAEETPEEAEEPETEITETPEEDATETEETEEATDTEDAADEVSFTIDILVDGETVADLSKEVTAEEGMYLLDVMEETYDIEETDGFISSIEGYEQDEAENRYWLYYINGESGEVGAADYAPEADDQIEWRLESFE</sequence>
<dbReference type="PROSITE" id="PS51257">
    <property type="entry name" value="PROKAR_LIPOPROTEIN"/>
    <property type="match status" value="1"/>
</dbReference>
<dbReference type="AlphaFoldDB" id="A0A9D2JY02"/>
<dbReference type="Pfam" id="PF14478">
    <property type="entry name" value="DUF4430"/>
    <property type="match status" value="1"/>
</dbReference>
<proteinExistence type="predicted"/>
<feature type="domain" description="Transcobalamin-like C-terminal" evidence="3">
    <location>
        <begin position="94"/>
        <end position="157"/>
    </location>
</feature>
<name>A0A9D2JY02_9LACT</name>
<evidence type="ECO:0000259" key="3">
    <source>
        <dbReference type="Pfam" id="PF14478"/>
    </source>
</evidence>